<protein>
    <submittedName>
        <fullName evidence="1">Phosphohistidine phosphatase SixA</fullName>
    </submittedName>
</protein>
<sequence>MNDLVPAQGSSTPNGVTRTVLESGEIMNLYILRHASAGERRPNPVLDRNRPLDKDGKRYCLHLAQVLNELKLQFDLIVSSPLKRSVQTASLVGTETGYESQILISNGLSPGATFQDFQRLLSECRGYENLLVVGHNPNISQFLSGMLVSPDTTMLPQIRLRKGSIARVSLDRGPAILQWLLDPRPVRALYTTSTKSSRRKTSRK</sequence>
<reference evidence="1 2" key="1">
    <citation type="submission" date="2019-02" db="EMBL/GenBank/DDBJ databases">
        <title>Genomic Encyclopedia of Archaeal and Bacterial Type Strains, Phase II (KMG-II): from individual species to whole genera.</title>
        <authorList>
            <person name="Goeker M."/>
        </authorList>
    </citation>
    <scope>NUCLEOTIDE SEQUENCE [LARGE SCALE GENOMIC DNA]</scope>
    <source>
        <strain evidence="1 2">DSM 18101</strain>
    </source>
</reference>
<dbReference type="Proteomes" id="UP000292958">
    <property type="component" value="Unassembled WGS sequence"/>
</dbReference>
<dbReference type="InterPro" id="IPR029033">
    <property type="entry name" value="His_PPase_superfam"/>
</dbReference>
<dbReference type="InterPro" id="IPR013078">
    <property type="entry name" value="His_Pase_superF_clade-1"/>
</dbReference>
<comment type="caution">
    <text evidence="1">The sequence shown here is derived from an EMBL/GenBank/DDBJ whole genome shotgun (WGS) entry which is preliminary data.</text>
</comment>
<proteinExistence type="predicted"/>
<organism evidence="1 2">
    <name type="scientific">Edaphobacter modestus</name>
    <dbReference type="NCBI Taxonomy" id="388466"/>
    <lineage>
        <taxon>Bacteria</taxon>
        <taxon>Pseudomonadati</taxon>
        <taxon>Acidobacteriota</taxon>
        <taxon>Terriglobia</taxon>
        <taxon>Terriglobales</taxon>
        <taxon>Acidobacteriaceae</taxon>
        <taxon>Edaphobacter</taxon>
    </lineage>
</organism>
<dbReference type="SMART" id="SM00855">
    <property type="entry name" value="PGAM"/>
    <property type="match status" value="1"/>
</dbReference>
<accession>A0A4Q7YSP3</accession>
<name>A0A4Q7YSP3_9BACT</name>
<dbReference type="Gene3D" id="3.40.50.1240">
    <property type="entry name" value="Phosphoglycerate mutase-like"/>
    <property type="match status" value="1"/>
</dbReference>
<keyword evidence="2" id="KW-1185">Reference proteome</keyword>
<dbReference type="Pfam" id="PF00300">
    <property type="entry name" value="His_Phos_1"/>
    <property type="match status" value="1"/>
</dbReference>
<evidence type="ECO:0000313" key="2">
    <source>
        <dbReference type="Proteomes" id="UP000292958"/>
    </source>
</evidence>
<evidence type="ECO:0000313" key="1">
    <source>
        <dbReference type="EMBL" id="RZU40580.1"/>
    </source>
</evidence>
<gene>
    <name evidence="1" type="ORF">BDD14_2049</name>
</gene>
<dbReference type="CDD" id="cd07067">
    <property type="entry name" value="HP_PGM_like"/>
    <property type="match status" value="1"/>
</dbReference>
<dbReference type="AlphaFoldDB" id="A0A4Q7YSP3"/>
<dbReference type="SUPFAM" id="SSF53254">
    <property type="entry name" value="Phosphoglycerate mutase-like"/>
    <property type="match status" value="1"/>
</dbReference>
<dbReference type="EMBL" id="SHKW01000001">
    <property type="protein sequence ID" value="RZU40580.1"/>
    <property type="molecule type" value="Genomic_DNA"/>
</dbReference>